<evidence type="ECO:0000256" key="2">
    <source>
        <dbReference type="ARBA" id="ARBA00022618"/>
    </source>
</evidence>
<keyword evidence="11" id="KW-1185">Reference proteome</keyword>
<evidence type="ECO:0000256" key="3">
    <source>
        <dbReference type="ARBA" id="ARBA00023210"/>
    </source>
</evidence>
<dbReference type="Gene3D" id="2.160.20.70">
    <property type="match status" value="1"/>
</dbReference>
<feature type="domain" description="Septum formation inhibitor MinC N-terminal" evidence="9">
    <location>
        <begin position="8"/>
        <end position="77"/>
    </location>
</feature>
<evidence type="ECO:0000256" key="6">
    <source>
        <dbReference type="HAMAP-Rule" id="MF_00267"/>
    </source>
</evidence>
<dbReference type="Pfam" id="PF03775">
    <property type="entry name" value="MinC_C"/>
    <property type="match status" value="1"/>
</dbReference>
<name>G4QC81_TAYAM</name>
<dbReference type="Gene3D" id="3.30.70.260">
    <property type="match status" value="1"/>
</dbReference>
<dbReference type="InterPro" id="IPR013033">
    <property type="entry name" value="MinC"/>
</dbReference>
<dbReference type="InterPro" id="IPR036145">
    <property type="entry name" value="MinC_C_sf"/>
</dbReference>
<dbReference type="InterPro" id="IPR016098">
    <property type="entry name" value="CAP/MinC_C"/>
</dbReference>
<comment type="function">
    <text evidence="5 6">Cell division inhibitor that blocks the formation of polar Z ring septums. Rapidly oscillates between the poles of the cell to destabilize FtsZ filaments that have formed before they mature into polar Z rings. Prevents FtsZ polymerization.</text>
</comment>
<evidence type="ECO:0000259" key="8">
    <source>
        <dbReference type="Pfam" id="PF03775"/>
    </source>
</evidence>
<dbReference type="InterPro" id="IPR005526">
    <property type="entry name" value="Septum_form_inhib_MinC_C"/>
</dbReference>
<dbReference type="PANTHER" id="PTHR34108">
    <property type="entry name" value="SEPTUM SITE-DETERMINING PROTEIN MINC"/>
    <property type="match status" value="1"/>
</dbReference>
<keyword evidence="4 6" id="KW-0131">Cell cycle</keyword>
<dbReference type="eggNOG" id="COG0850">
    <property type="taxonomic scope" value="Bacteria"/>
</dbReference>
<dbReference type="RefSeq" id="WP_014111944.1">
    <property type="nucleotide sequence ID" value="NC_016043.1"/>
</dbReference>
<dbReference type="GO" id="GO:0051302">
    <property type="term" value="P:regulation of cell division"/>
    <property type="evidence" value="ECO:0007669"/>
    <property type="project" value="InterPro"/>
</dbReference>
<dbReference type="GO" id="GO:0000902">
    <property type="term" value="P:cell morphogenesis"/>
    <property type="evidence" value="ECO:0007669"/>
    <property type="project" value="InterPro"/>
</dbReference>
<dbReference type="OrthoDB" id="9794530at2"/>
<evidence type="ECO:0000256" key="1">
    <source>
        <dbReference type="ARBA" id="ARBA00006291"/>
    </source>
</evidence>
<dbReference type="STRING" id="1008459.TASI_1307"/>
<dbReference type="Pfam" id="PF05209">
    <property type="entry name" value="MinC_N"/>
    <property type="match status" value="1"/>
</dbReference>
<comment type="similarity">
    <text evidence="1 6">Belongs to the MinC family.</text>
</comment>
<protein>
    <recommendedName>
        <fullName evidence="6">Probable septum site-determining protein MinC</fullName>
    </recommendedName>
</protein>
<dbReference type="PANTHER" id="PTHR34108:SF1">
    <property type="entry name" value="SEPTUM SITE-DETERMINING PROTEIN MINC"/>
    <property type="match status" value="1"/>
</dbReference>
<dbReference type="Proteomes" id="UP000009284">
    <property type="component" value="Chromosome"/>
</dbReference>
<evidence type="ECO:0000256" key="5">
    <source>
        <dbReference type="ARBA" id="ARBA00025606"/>
    </source>
</evidence>
<dbReference type="InterPro" id="IPR007874">
    <property type="entry name" value="MinC_N"/>
</dbReference>
<dbReference type="AlphaFoldDB" id="G4QC81"/>
<dbReference type="SUPFAM" id="SSF63848">
    <property type="entry name" value="Cell-division inhibitor MinC, C-terminal domain"/>
    <property type="match status" value="1"/>
</dbReference>
<evidence type="ECO:0000313" key="11">
    <source>
        <dbReference type="Proteomes" id="UP000009284"/>
    </source>
</evidence>
<accession>G4QC81</accession>
<dbReference type="HOGENOM" id="CLU_067812_0_0_4"/>
<dbReference type="GO" id="GO:1901891">
    <property type="term" value="P:regulation of cell septum assembly"/>
    <property type="evidence" value="ECO:0007669"/>
    <property type="project" value="InterPro"/>
</dbReference>
<dbReference type="EMBL" id="CP003059">
    <property type="protein sequence ID" value="AEP37050.1"/>
    <property type="molecule type" value="Genomic_DNA"/>
</dbReference>
<dbReference type="GO" id="GO:0000917">
    <property type="term" value="P:division septum assembly"/>
    <property type="evidence" value="ECO:0007669"/>
    <property type="project" value="UniProtKB-KW"/>
</dbReference>
<evidence type="ECO:0000256" key="4">
    <source>
        <dbReference type="ARBA" id="ARBA00023306"/>
    </source>
</evidence>
<gene>
    <name evidence="6" type="primary">minC</name>
    <name evidence="10" type="ordered locus">TASI_1307</name>
</gene>
<evidence type="ECO:0000256" key="7">
    <source>
        <dbReference type="SAM" id="MobiDB-lite"/>
    </source>
</evidence>
<keyword evidence="3 6" id="KW-0717">Septation</keyword>
<evidence type="ECO:0000313" key="10">
    <source>
        <dbReference type="EMBL" id="AEP37050.1"/>
    </source>
</evidence>
<reference evidence="10 11" key="2">
    <citation type="journal article" date="2012" name="PLoS ONE">
        <title>Genomic characterization of the taylorella genus.</title>
        <authorList>
            <person name="Hebert L."/>
            <person name="Moumen B."/>
            <person name="Pons N."/>
            <person name="Duquesne F."/>
            <person name="Breuil M.F."/>
            <person name="Goux D."/>
            <person name="Batto J.M."/>
            <person name="Laugier C."/>
            <person name="Renault P."/>
            <person name="Petry S."/>
        </authorList>
    </citation>
    <scope>NUCLEOTIDE SEQUENCE [LARGE SCALE GENOMIC DNA]</scope>
    <source>
        <strain evidence="10 11">MCE3</strain>
    </source>
</reference>
<dbReference type="NCBIfam" id="TIGR01222">
    <property type="entry name" value="minC"/>
    <property type="match status" value="1"/>
</dbReference>
<keyword evidence="2 6" id="KW-0132">Cell division</keyword>
<evidence type="ECO:0000259" key="9">
    <source>
        <dbReference type="Pfam" id="PF05209"/>
    </source>
</evidence>
<dbReference type="HAMAP" id="MF_00267">
    <property type="entry name" value="MinC"/>
    <property type="match status" value="1"/>
</dbReference>
<feature type="domain" description="Septum formation inhibitor MinC C-terminal" evidence="8">
    <location>
        <begin position="151"/>
        <end position="251"/>
    </location>
</feature>
<organism evidence="10 11">
    <name type="scientific">Taylorella asinigenitalis (strain MCE3)</name>
    <dbReference type="NCBI Taxonomy" id="1008459"/>
    <lineage>
        <taxon>Bacteria</taxon>
        <taxon>Pseudomonadati</taxon>
        <taxon>Pseudomonadota</taxon>
        <taxon>Betaproteobacteria</taxon>
        <taxon>Burkholderiales</taxon>
        <taxon>Alcaligenaceae</taxon>
        <taxon>Taylorella</taxon>
    </lineage>
</organism>
<feature type="region of interest" description="Disordered" evidence="7">
    <location>
        <begin position="112"/>
        <end position="142"/>
    </location>
</feature>
<sequence length="257" mass="27890">MAVDTRILEFKNVNLLTLRLILRSTDFLSIEQNLNDFLSGPNGQLLHGENLVVDAFALFQPISWSKLVNLLARYKISVIGIYSNKALISSIEEAGFKFIELPNIKESGASKAKAAEIQKQPQASTSAQSTTENKPQTEVSKASTAPVQNLVIERQLRSGERIYAEGGDLIIMGDVSAGAEIIADGNIHVYGHLNGRAVAGAKGDINAKIFTTRLNPSLVAIAGFYRLFDGDFKSDALDKPAVVSLLGETLQFTPLRM</sequence>
<comment type="subunit">
    <text evidence="6">Interacts with MinD and FtsZ.</text>
</comment>
<reference key="1">
    <citation type="submission" date="2011-09" db="EMBL/GenBank/DDBJ databases">
        <title>Genomic characterization of the Taylorella genus.</title>
        <authorList>
            <person name="Hebert L."/>
            <person name="Moumen B."/>
            <person name="Pons N."/>
            <person name="Duquesne F."/>
            <person name="Breuil M.-F."/>
            <person name="Goux D."/>
            <person name="Batto J.-M."/>
            <person name="Renault P."/>
            <person name="Laugier C."/>
            <person name="Petry S."/>
        </authorList>
    </citation>
    <scope>NUCLEOTIDE SEQUENCE</scope>
    <source>
        <strain>MCE3</strain>
    </source>
</reference>
<dbReference type="KEGG" id="tas:TASI_1307"/>
<feature type="compositionally biased region" description="Polar residues" evidence="7">
    <location>
        <begin position="119"/>
        <end position="142"/>
    </location>
</feature>
<proteinExistence type="inferred from homology"/>